<keyword evidence="3" id="KW-0812">Transmembrane</keyword>
<dbReference type="AlphaFoldDB" id="A0AAW1PE58"/>
<evidence type="ECO:0000256" key="6">
    <source>
        <dbReference type="ARBA" id="ARBA00023136"/>
    </source>
</evidence>
<proteinExistence type="inferred from homology"/>
<evidence type="ECO:0000256" key="1">
    <source>
        <dbReference type="ARBA" id="ARBA00004606"/>
    </source>
</evidence>
<organism evidence="8 9">
    <name type="scientific">[Myrmecia] bisecta</name>
    <dbReference type="NCBI Taxonomy" id="41462"/>
    <lineage>
        <taxon>Eukaryota</taxon>
        <taxon>Viridiplantae</taxon>
        <taxon>Chlorophyta</taxon>
        <taxon>core chlorophytes</taxon>
        <taxon>Trebouxiophyceae</taxon>
        <taxon>Trebouxiales</taxon>
        <taxon>Trebouxiaceae</taxon>
        <taxon>Myrmecia</taxon>
    </lineage>
</organism>
<dbReference type="GO" id="GO:0016020">
    <property type="term" value="C:membrane"/>
    <property type="evidence" value="ECO:0007669"/>
    <property type="project" value="UniProtKB-SubCell"/>
</dbReference>
<dbReference type="PANTHER" id="PTHR23033:SF50">
    <property type="entry name" value="HEXOSYLTRANSFERASE"/>
    <property type="match status" value="1"/>
</dbReference>
<keyword evidence="4" id="KW-0735">Signal-anchor</keyword>
<dbReference type="Gene3D" id="3.90.550.50">
    <property type="match status" value="1"/>
</dbReference>
<reference evidence="8 9" key="1">
    <citation type="journal article" date="2024" name="Nat. Commun.">
        <title>Phylogenomics reveals the evolutionary origins of lichenization in chlorophyte algae.</title>
        <authorList>
            <person name="Puginier C."/>
            <person name="Libourel C."/>
            <person name="Otte J."/>
            <person name="Skaloud P."/>
            <person name="Haon M."/>
            <person name="Grisel S."/>
            <person name="Petersen M."/>
            <person name="Berrin J.G."/>
            <person name="Delaux P.M."/>
            <person name="Dal Grande F."/>
            <person name="Keller J."/>
        </authorList>
    </citation>
    <scope>NUCLEOTIDE SEQUENCE [LARGE SCALE GENOMIC DNA]</scope>
    <source>
        <strain evidence="8 9">SAG 2043</strain>
    </source>
</reference>
<name>A0AAW1PE58_9CHLO</name>
<sequence length="558" mass="62017">MPTDNAHAPIVKAGRAWRKGIRTFIASSHEPSAEQKAEGKAFQEVWSSYPDDNPVRSFYAGDSRAALMPFLAHRHFGDTYKWLIYGDDDTFWFWDGILTMVEDLDPETPYFLTDHLWWSANHRGEATTNPARGAPRCVPCNYTGNIKDEPFKMPQGCPYCHPQLLCDADGGIFNLPPKPCSIPRAPERFYSMHGGAGAILSVGLLRKVNWTSMENCVLSLYSTGGDAYITVCLWEAGYAITDPDPLYHPEGLPMFDPARPNVLHDEDFRGKIDRLVKHLLQAAIGSCKGLCKLEVQRTVSLHMRSRKFDSLPVAAEFMRILADLYDTYTQRPADTSDPAMEGTWQLAAAQRESVMRQVDIALDMMKEGKAKHELLPGLAHMDPKGPESREKDVLTLINELTDVATHEIARRTTNRIIGKLIGFFNSPPEVPGGEAKGDGKQGKAKKKGSGPRVHDQGSEHDDDHADARTHRTSLEDETYHILRSLGESTKRQLQGGDASDLDWSAAQELLRKHSSALTPHAATRPSKGMFRGMFRGASVLHDRKRTDSDGGTAARNQA</sequence>
<evidence type="ECO:0000256" key="5">
    <source>
        <dbReference type="ARBA" id="ARBA00022989"/>
    </source>
</evidence>
<evidence type="ECO:0000256" key="2">
    <source>
        <dbReference type="ARBA" id="ARBA00006462"/>
    </source>
</evidence>
<dbReference type="InterPro" id="IPR026050">
    <property type="entry name" value="C1GALT1/C1GALT1_chp1"/>
</dbReference>
<evidence type="ECO:0000256" key="7">
    <source>
        <dbReference type="SAM" id="MobiDB-lite"/>
    </source>
</evidence>
<feature type="compositionally biased region" description="Basic and acidic residues" evidence="7">
    <location>
        <begin position="452"/>
        <end position="475"/>
    </location>
</feature>
<protein>
    <submittedName>
        <fullName evidence="8">Uncharacterized protein</fullName>
    </submittedName>
</protein>
<dbReference type="Proteomes" id="UP001489004">
    <property type="component" value="Unassembled WGS sequence"/>
</dbReference>
<evidence type="ECO:0000313" key="8">
    <source>
        <dbReference type="EMBL" id="KAK9807756.1"/>
    </source>
</evidence>
<accession>A0AAW1PE58</accession>
<evidence type="ECO:0000256" key="3">
    <source>
        <dbReference type="ARBA" id="ARBA00022692"/>
    </source>
</evidence>
<keyword evidence="6" id="KW-0472">Membrane</keyword>
<feature type="region of interest" description="Disordered" evidence="7">
    <location>
        <begin position="423"/>
        <end position="475"/>
    </location>
</feature>
<dbReference type="EMBL" id="JALJOR010000012">
    <property type="protein sequence ID" value="KAK9807756.1"/>
    <property type="molecule type" value="Genomic_DNA"/>
</dbReference>
<comment type="caution">
    <text evidence="8">The sequence shown here is derived from an EMBL/GenBank/DDBJ whole genome shotgun (WGS) entry which is preliminary data.</text>
</comment>
<comment type="similarity">
    <text evidence="2">Belongs to the glycosyltransferase 31 family. Beta3-Gal-T subfamily.</text>
</comment>
<keyword evidence="5" id="KW-1133">Transmembrane helix</keyword>
<dbReference type="PANTHER" id="PTHR23033">
    <property type="entry name" value="BETA1,3-GALACTOSYLTRANSFERASE"/>
    <property type="match status" value="1"/>
</dbReference>
<evidence type="ECO:0000313" key="9">
    <source>
        <dbReference type="Proteomes" id="UP001489004"/>
    </source>
</evidence>
<keyword evidence="9" id="KW-1185">Reference proteome</keyword>
<evidence type="ECO:0000256" key="4">
    <source>
        <dbReference type="ARBA" id="ARBA00022968"/>
    </source>
</evidence>
<feature type="region of interest" description="Disordered" evidence="7">
    <location>
        <begin position="514"/>
        <end position="558"/>
    </location>
</feature>
<comment type="subcellular location">
    <subcellularLocation>
        <location evidence="1">Membrane</location>
        <topology evidence="1">Single-pass type II membrane protein</topology>
    </subcellularLocation>
</comment>
<gene>
    <name evidence="8" type="ORF">WJX72_008195</name>
</gene>